<dbReference type="PANTHER" id="PTHR46411">
    <property type="entry name" value="FAMILY ATPASE, PUTATIVE-RELATED"/>
    <property type="match status" value="1"/>
</dbReference>
<evidence type="ECO:0000313" key="3">
    <source>
        <dbReference type="EMBL" id="KAK4213819.1"/>
    </source>
</evidence>
<keyword evidence="4" id="KW-1185">Reference proteome</keyword>
<dbReference type="InterPro" id="IPR003959">
    <property type="entry name" value="ATPase_AAA_core"/>
</dbReference>
<dbReference type="Proteomes" id="UP001301769">
    <property type="component" value="Unassembled WGS sequence"/>
</dbReference>
<gene>
    <name evidence="3" type="ORF">QBC37DRAFT_285202</name>
</gene>
<organism evidence="3 4">
    <name type="scientific">Rhypophila decipiens</name>
    <dbReference type="NCBI Taxonomy" id="261697"/>
    <lineage>
        <taxon>Eukaryota</taxon>
        <taxon>Fungi</taxon>
        <taxon>Dikarya</taxon>
        <taxon>Ascomycota</taxon>
        <taxon>Pezizomycotina</taxon>
        <taxon>Sordariomycetes</taxon>
        <taxon>Sordariomycetidae</taxon>
        <taxon>Sordariales</taxon>
        <taxon>Naviculisporaceae</taxon>
        <taxon>Rhypophila</taxon>
    </lineage>
</organism>
<dbReference type="GO" id="GO:0005524">
    <property type="term" value="F:ATP binding"/>
    <property type="evidence" value="ECO:0007669"/>
    <property type="project" value="InterPro"/>
</dbReference>
<dbReference type="Pfam" id="PF22942">
    <property type="entry name" value="DUF7025"/>
    <property type="match status" value="1"/>
</dbReference>
<dbReference type="Pfam" id="PF23232">
    <property type="entry name" value="AAA_lid_13"/>
    <property type="match status" value="1"/>
</dbReference>
<reference evidence="3" key="1">
    <citation type="journal article" date="2023" name="Mol. Phylogenet. Evol.">
        <title>Genome-scale phylogeny and comparative genomics of the fungal order Sordariales.</title>
        <authorList>
            <person name="Hensen N."/>
            <person name="Bonometti L."/>
            <person name="Westerberg I."/>
            <person name="Brannstrom I.O."/>
            <person name="Guillou S."/>
            <person name="Cros-Aarteil S."/>
            <person name="Calhoun S."/>
            <person name="Haridas S."/>
            <person name="Kuo A."/>
            <person name="Mondo S."/>
            <person name="Pangilinan J."/>
            <person name="Riley R."/>
            <person name="LaButti K."/>
            <person name="Andreopoulos B."/>
            <person name="Lipzen A."/>
            <person name="Chen C."/>
            <person name="Yan M."/>
            <person name="Daum C."/>
            <person name="Ng V."/>
            <person name="Clum A."/>
            <person name="Steindorff A."/>
            <person name="Ohm R.A."/>
            <person name="Martin F."/>
            <person name="Silar P."/>
            <person name="Natvig D.O."/>
            <person name="Lalanne C."/>
            <person name="Gautier V."/>
            <person name="Ament-Velasquez S.L."/>
            <person name="Kruys A."/>
            <person name="Hutchinson M.I."/>
            <person name="Powell A.J."/>
            <person name="Barry K."/>
            <person name="Miller A.N."/>
            <person name="Grigoriev I.V."/>
            <person name="Debuchy R."/>
            <person name="Gladieux P."/>
            <person name="Hiltunen Thoren M."/>
            <person name="Johannesson H."/>
        </authorList>
    </citation>
    <scope>NUCLEOTIDE SEQUENCE</scope>
    <source>
        <strain evidence="3">PSN293</strain>
    </source>
</reference>
<dbReference type="InterPro" id="IPR003593">
    <property type="entry name" value="AAA+_ATPase"/>
</dbReference>
<dbReference type="GO" id="GO:0016887">
    <property type="term" value="F:ATP hydrolysis activity"/>
    <property type="evidence" value="ECO:0007669"/>
    <property type="project" value="InterPro"/>
</dbReference>
<dbReference type="Gene3D" id="3.40.50.300">
    <property type="entry name" value="P-loop containing nucleotide triphosphate hydrolases"/>
    <property type="match status" value="1"/>
</dbReference>
<sequence length="945" mass="108300">MASSAFDLAEDVSSFVRDLKPWRALMPSALKERMEDVAMKTKELESRYPKNRPSAPVWEPVVLNLSMETWSREGPLFLKAIKVKRPCIVAYYRSPPSGGGSQAVPKLSLPPWKRVEGTGDEQNLQRVGILSPDLEDEIMLVTSISVQTPMFFPAPYKILTEYYLDFKARLAQLESELKKTSSIVSDKAESKEAEQDDKETAKDSKKYNFHLANRTAHLRCLVTLIEDNLGDRIQLRAQIADRSIKEIAFEDLWHLFKPGDIVYSREPATGRERLFKIYYVTGGMIRRRKVRRYEESDFDNFVTADRRFVGVGCWTPLLLAAYTMEFDGTRSGPQKREILIKYYSGKQPIAELTAYPVCFHPDKDLQSRFEKAGRQFLSSVGHRYYDGLTVPVDLRKPIGNGEQYHVRRCYDNIVSDVYVDFEEFYKVFDYLRPQIFKGLRNPILDPTESSEVSAAGGIVTYRGHEEVDAKLSETFSSHNRKSLEAFNPDEEPERLTSEFYKLLPQEVPAYAFRYRRWYLLDTSLLQPINPSRYSGFDDLVIPEHYKTLLTALVNNHTSGIQKRLEKIKKHKSSSFSSSHQPKMDIVPGKGEGLILLLHGPPGAGKTSTAETIAAYTRRPLYSITCGDIGLVPRQAEELLEEHTLRADKWGCVLLLDEADVFLMQRTWKEIQRNALVSVFLRQLEYYSGILFLTTNRPGTIDEAFKSRIHVSLRYPGIDLQSTRQMWENILHRLEKENETAEITVHFKKPILLKFAEQHYKKRVASQSCWNGRQIRNAFQTALALGHAARQNMLRGRGITTEDLEQMEREMDDGTDEGKERKREFRKHYMTVKLTRDSFKEISKTTNEFEEYIVALRGKDTDAQRDNEVRDDGYDPERAEGHASQGSSSPEITLNGGRYANVAASQGGTVPPGNRGLTGPRMNRYGVDSSEHDDDEEDEFDDDDDY</sequence>
<dbReference type="SMART" id="SM00382">
    <property type="entry name" value="AAA"/>
    <property type="match status" value="1"/>
</dbReference>
<evidence type="ECO:0000256" key="1">
    <source>
        <dbReference type="SAM" id="MobiDB-lite"/>
    </source>
</evidence>
<proteinExistence type="predicted"/>
<reference evidence="3" key="2">
    <citation type="submission" date="2023-05" db="EMBL/GenBank/DDBJ databases">
        <authorList>
            <consortium name="Lawrence Berkeley National Laboratory"/>
            <person name="Steindorff A."/>
            <person name="Hensen N."/>
            <person name="Bonometti L."/>
            <person name="Westerberg I."/>
            <person name="Brannstrom I.O."/>
            <person name="Guillou S."/>
            <person name="Cros-Aarteil S."/>
            <person name="Calhoun S."/>
            <person name="Haridas S."/>
            <person name="Kuo A."/>
            <person name="Mondo S."/>
            <person name="Pangilinan J."/>
            <person name="Riley R."/>
            <person name="Labutti K."/>
            <person name="Andreopoulos B."/>
            <person name="Lipzen A."/>
            <person name="Chen C."/>
            <person name="Yanf M."/>
            <person name="Daum C."/>
            <person name="Ng V."/>
            <person name="Clum A."/>
            <person name="Ohm R."/>
            <person name="Martin F."/>
            <person name="Silar P."/>
            <person name="Natvig D."/>
            <person name="Lalanne C."/>
            <person name="Gautier V."/>
            <person name="Ament-Velasquez S.L."/>
            <person name="Kruys A."/>
            <person name="Hutchinson M.I."/>
            <person name="Powell A.J."/>
            <person name="Barry K."/>
            <person name="Miller A.N."/>
            <person name="Grigoriev I.V."/>
            <person name="Debuchy R."/>
            <person name="Gladieux P."/>
            <person name="Thoren M.H."/>
            <person name="Johannesson H."/>
        </authorList>
    </citation>
    <scope>NUCLEOTIDE SEQUENCE</scope>
    <source>
        <strain evidence="3">PSN293</strain>
    </source>
</reference>
<evidence type="ECO:0000259" key="2">
    <source>
        <dbReference type="SMART" id="SM00382"/>
    </source>
</evidence>
<dbReference type="AlphaFoldDB" id="A0AAN7B842"/>
<feature type="compositionally biased region" description="Basic and acidic residues" evidence="1">
    <location>
        <begin position="862"/>
        <end position="880"/>
    </location>
</feature>
<protein>
    <recommendedName>
        <fullName evidence="2">AAA+ ATPase domain-containing protein</fullName>
    </recommendedName>
</protein>
<dbReference type="SUPFAM" id="SSF52540">
    <property type="entry name" value="P-loop containing nucleoside triphosphate hydrolases"/>
    <property type="match status" value="1"/>
</dbReference>
<dbReference type="PANTHER" id="PTHR46411:SF2">
    <property type="entry name" value="AAA+ ATPASE DOMAIN-CONTAINING PROTEIN"/>
    <property type="match status" value="1"/>
</dbReference>
<name>A0AAN7B842_9PEZI</name>
<dbReference type="CDD" id="cd19481">
    <property type="entry name" value="RecA-like_protease"/>
    <property type="match status" value="1"/>
</dbReference>
<feature type="region of interest" description="Disordered" evidence="1">
    <location>
        <begin position="862"/>
        <end position="945"/>
    </location>
</feature>
<dbReference type="Pfam" id="PF00004">
    <property type="entry name" value="AAA"/>
    <property type="match status" value="1"/>
</dbReference>
<dbReference type="InterPro" id="IPR054289">
    <property type="entry name" value="DUF7025"/>
</dbReference>
<dbReference type="InterPro" id="IPR056599">
    <property type="entry name" value="AAA_lid_fung"/>
</dbReference>
<feature type="compositionally biased region" description="Acidic residues" evidence="1">
    <location>
        <begin position="930"/>
        <end position="945"/>
    </location>
</feature>
<accession>A0AAN7B842</accession>
<dbReference type="EMBL" id="MU858103">
    <property type="protein sequence ID" value="KAK4213819.1"/>
    <property type="molecule type" value="Genomic_DNA"/>
</dbReference>
<evidence type="ECO:0000313" key="4">
    <source>
        <dbReference type="Proteomes" id="UP001301769"/>
    </source>
</evidence>
<comment type="caution">
    <text evidence="3">The sequence shown here is derived from an EMBL/GenBank/DDBJ whole genome shotgun (WGS) entry which is preliminary data.</text>
</comment>
<feature type="domain" description="AAA+ ATPase" evidence="2">
    <location>
        <begin position="591"/>
        <end position="718"/>
    </location>
</feature>
<dbReference type="InterPro" id="IPR027417">
    <property type="entry name" value="P-loop_NTPase"/>
</dbReference>